<evidence type="ECO:0000259" key="2">
    <source>
        <dbReference type="Pfam" id="PF17919"/>
    </source>
</evidence>
<dbReference type="PANTHER" id="PTHR37984:SF7">
    <property type="entry name" value="INTEGRASE CATALYTIC DOMAIN-CONTAINING PROTEIN"/>
    <property type="match status" value="1"/>
</dbReference>
<dbReference type="InterPro" id="IPR050951">
    <property type="entry name" value="Retrovirus_Pol_polyprotein"/>
</dbReference>
<dbReference type="Gene3D" id="3.30.70.270">
    <property type="match status" value="2"/>
</dbReference>
<dbReference type="AlphaFoldDB" id="A0AA36FM01"/>
<dbReference type="EMBL" id="OX597840">
    <property type="protein sequence ID" value="CAI9741844.1"/>
    <property type="molecule type" value="Genomic_DNA"/>
</dbReference>
<accession>A0AA36FM01</accession>
<evidence type="ECO:0000256" key="1">
    <source>
        <dbReference type="SAM" id="MobiDB-lite"/>
    </source>
</evidence>
<dbReference type="InterPro" id="IPR043128">
    <property type="entry name" value="Rev_trsase/Diguanyl_cyclase"/>
</dbReference>
<dbReference type="PANTHER" id="PTHR37984">
    <property type="entry name" value="PROTEIN CBG26694"/>
    <property type="match status" value="1"/>
</dbReference>
<dbReference type="SUPFAM" id="SSF56672">
    <property type="entry name" value="DNA/RNA polymerases"/>
    <property type="match status" value="2"/>
</dbReference>
<organism evidence="3 4">
    <name type="scientific">Octopus vulgaris</name>
    <name type="common">Common octopus</name>
    <dbReference type="NCBI Taxonomy" id="6645"/>
    <lineage>
        <taxon>Eukaryota</taxon>
        <taxon>Metazoa</taxon>
        <taxon>Spiralia</taxon>
        <taxon>Lophotrochozoa</taxon>
        <taxon>Mollusca</taxon>
        <taxon>Cephalopoda</taxon>
        <taxon>Coleoidea</taxon>
        <taxon>Octopodiformes</taxon>
        <taxon>Octopoda</taxon>
        <taxon>Incirrata</taxon>
        <taxon>Octopodidae</taxon>
        <taxon>Octopus</taxon>
    </lineage>
</organism>
<dbReference type="InterPro" id="IPR043502">
    <property type="entry name" value="DNA/RNA_pol_sf"/>
</dbReference>
<feature type="domain" description="Reverse transcriptase/retrotransposon-derived protein RNase H-like" evidence="2">
    <location>
        <begin position="453"/>
        <end position="511"/>
    </location>
</feature>
<proteinExistence type="predicted"/>
<evidence type="ECO:0000313" key="3">
    <source>
        <dbReference type="EMBL" id="CAI9741844.1"/>
    </source>
</evidence>
<reference evidence="3" key="1">
    <citation type="submission" date="2023-08" db="EMBL/GenBank/DDBJ databases">
        <authorList>
            <person name="Alioto T."/>
            <person name="Alioto T."/>
            <person name="Gomez Garrido J."/>
        </authorList>
    </citation>
    <scope>NUCLEOTIDE SEQUENCE</scope>
</reference>
<dbReference type="Proteomes" id="UP001162480">
    <property type="component" value="Chromosome 27"/>
</dbReference>
<gene>
    <name evidence="3" type="ORF">OCTVUL_1B021860</name>
</gene>
<name>A0AA36FM01_OCTVU</name>
<dbReference type="FunFam" id="3.30.70.270:FF:000063">
    <property type="entry name" value="Zinc knuckle domaincontaining protein"/>
    <property type="match status" value="2"/>
</dbReference>
<protein>
    <recommendedName>
        <fullName evidence="2">Reverse transcriptase/retrotransposon-derived protein RNase H-like domain-containing protein</fullName>
    </recommendedName>
</protein>
<feature type="region of interest" description="Disordered" evidence="1">
    <location>
        <begin position="276"/>
        <end position="301"/>
    </location>
</feature>
<dbReference type="InterPro" id="IPR041577">
    <property type="entry name" value="RT_RNaseH_2"/>
</dbReference>
<dbReference type="Pfam" id="PF17919">
    <property type="entry name" value="RT_RNaseH_2"/>
    <property type="match status" value="2"/>
</dbReference>
<sequence>MNQKFNKLNIASSSDTHTRESKMATPVTVQMNLHPIMNWDSDDIVEVFKKFNQKTQLAFKSFLKGTTTDEKVSYILLWMREKGLDLFNSWDMSESDCNNPDTLFEKFERHLEPRSNHRIHRYKFQGLKQDPQEMIDNFLSRLKNVAEKCKFKDKDERIVDQLIWGCAHKEVQKSLIGKDALQLIEAVDTARAFEVTTKQMASLSLQTSSLGSSVDIVSRHRMKHTRKQRTCQYCGTEHEFDNRKKCPAFGTHCKAGGKPNHWGKMCRQKRYQRYKPQFSKRSGNRKQRDIHAQRQEQNTSEEEFLAVGTINVHEMGNGDQRKNEAYTTMRIQKKSGKKRINIDLRLKIDTGAQSDILPVNLHKKMFPEHMTQEDKVKEGILTPSDVILTAYGVGVKPDPTKVEAIRDIKEPKDKKELRSFLGLIHNMGAFIPKLADHTAHLRELNKDDIEFDWCVSHTQDFEAIKKLISKETTLQYYDRRKPVTLQVDASMRGVGAALIQEGKDKDERIVDQLLWGCAHKEVQKFHIGKDALELIEAVDSARAFEATTKQMASLTLQTSSLGSSVDIVSRHRTKHTRKQRTCQYCGTEHEFDNRKKCPAFSTHCKAGGKPNHWGKMCRQKKFQRYKPQFSKRSGNRKQRDIHAQQQELYTSEEEFLAVGTINVHEMGNGDQRKNEAYTTIRIQKKSGKKRINIDLRLKIDTGAQSDILPVNLYKKVFPEHMTQEDKVKEGILTPSDVILTAYGEGVKPDPTKVEAIRDIKEPKDKKELRSFLGLIHNMGAFIPKLADHTAHLRELNKDDIEFDWCASHTQDFEAIKKLISKETTLQYYDRRKPVTLQVDASMRGVGAALIQEGKDKDERIVDQLLWGCAHKEVQKFHIAKSSPPLPQEVYHKCCSDDDAYLNECICVSFRKTPKEKDSPGTSQ</sequence>
<feature type="domain" description="Reverse transcriptase/retrotransposon-derived protein RNase H-like" evidence="2">
    <location>
        <begin position="804"/>
        <end position="861"/>
    </location>
</feature>
<keyword evidence="4" id="KW-1185">Reference proteome</keyword>
<evidence type="ECO:0000313" key="4">
    <source>
        <dbReference type="Proteomes" id="UP001162480"/>
    </source>
</evidence>